<accession>A0A1S8BIZ3</accession>
<dbReference type="AlphaFoldDB" id="A0A1S8BIZ3"/>
<evidence type="ECO:0000256" key="1">
    <source>
        <dbReference type="SAM" id="MobiDB-lite"/>
    </source>
</evidence>
<reference evidence="2 3" key="1">
    <citation type="submission" date="2017-01" db="EMBL/GenBank/DDBJ databases">
        <title>Draft genome sequence of Diplodia seriata F98.1, a fungal species involved in grapevine trunk diseases.</title>
        <authorList>
            <person name="Robert-Siegwald G."/>
            <person name="Vallet J."/>
            <person name="Abou-Mansour E."/>
            <person name="Xu J."/>
            <person name="Rey P."/>
            <person name="Bertsch C."/>
            <person name="Rego C."/>
            <person name="Larignon P."/>
            <person name="Fontaine F."/>
            <person name="Lebrun M.-H."/>
        </authorList>
    </citation>
    <scope>NUCLEOTIDE SEQUENCE [LARGE SCALE GENOMIC DNA]</scope>
    <source>
        <strain evidence="2 3">F98.1</strain>
    </source>
</reference>
<comment type="caution">
    <text evidence="2">The sequence shown here is derived from an EMBL/GenBank/DDBJ whole genome shotgun (WGS) entry which is preliminary data.</text>
</comment>
<gene>
    <name evidence="2" type="ORF">BK809_0007547</name>
</gene>
<feature type="region of interest" description="Disordered" evidence="1">
    <location>
        <begin position="1"/>
        <end position="26"/>
    </location>
</feature>
<organism evidence="2 3">
    <name type="scientific">Diplodia seriata</name>
    <dbReference type="NCBI Taxonomy" id="420778"/>
    <lineage>
        <taxon>Eukaryota</taxon>
        <taxon>Fungi</taxon>
        <taxon>Dikarya</taxon>
        <taxon>Ascomycota</taxon>
        <taxon>Pezizomycotina</taxon>
        <taxon>Dothideomycetes</taxon>
        <taxon>Dothideomycetes incertae sedis</taxon>
        <taxon>Botryosphaeriales</taxon>
        <taxon>Botryosphaeriaceae</taxon>
        <taxon>Diplodia</taxon>
    </lineage>
</organism>
<proteinExistence type="predicted"/>
<evidence type="ECO:0000313" key="2">
    <source>
        <dbReference type="EMBL" id="OMP87461.1"/>
    </source>
</evidence>
<sequence length="135" mass="15303">MYKKKGVKVHPVGNAGSDGSVPTYNPSWREEAIERGRAISAELPDGPFDHLIRKKFPPERIDALKIGDSLLPLEREFPLELLYNREEAIAWDFEHMGRIRSDVVPPQSSRTVSHEPWLPTSIRGGFTATPDTRRD</sequence>
<dbReference type="OrthoDB" id="5425374at2759"/>
<dbReference type="EMBL" id="MSZU01000076">
    <property type="protein sequence ID" value="OMP87461.1"/>
    <property type="molecule type" value="Genomic_DNA"/>
</dbReference>
<dbReference type="Proteomes" id="UP000190776">
    <property type="component" value="Unassembled WGS sequence"/>
</dbReference>
<name>A0A1S8BIZ3_9PEZI</name>
<evidence type="ECO:0000313" key="3">
    <source>
        <dbReference type="Proteomes" id="UP000190776"/>
    </source>
</evidence>
<feature type="region of interest" description="Disordered" evidence="1">
    <location>
        <begin position="104"/>
        <end position="135"/>
    </location>
</feature>
<protein>
    <submittedName>
        <fullName evidence="2">Uncharacterized protein</fullName>
    </submittedName>
</protein>